<evidence type="ECO:0000313" key="4">
    <source>
        <dbReference type="Proteomes" id="UP000564378"/>
    </source>
</evidence>
<organism evidence="3 4">
    <name type="scientific">Parasphingopyxis marina</name>
    <dbReference type="NCBI Taxonomy" id="2761622"/>
    <lineage>
        <taxon>Bacteria</taxon>
        <taxon>Pseudomonadati</taxon>
        <taxon>Pseudomonadota</taxon>
        <taxon>Alphaproteobacteria</taxon>
        <taxon>Sphingomonadales</taxon>
        <taxon>Sphingomonadaceae</taxon>
        <taxon>Parasphingopyxis</taxon>
    </lineage>
</organism>
<keyword evidence="4" id="KW-1185">Reference proteome</keyword>
<keyword evidence="2" id="KW-0812">Transmembrane</keyword>
<comment type="caution">
    <text evidence="3">The sequence shown here is derived from an EMBL/GenBank/DDBJ whole genome shotgun (WGS) entry which is preliminary data.</text>
</comment>
<evidence type="ECO:0000256" key="2">
    <source>
        <dbReference type="SAM" id="Phobius"/>
    </source>
</evidence>
<feature type="transmembrane region" description="Helical" evidence="2">
    <location>
        <begin position="66"/>
        <end position="89"/>
    </location>
</feature>
<dbReference type="AlphaFoldDB" id="A0A842HVI8"/>
<name>A0A842HVI8_9SPHN</name>
<keyword evidence="2" id="KW-1133">Transmembrane helix</keyword>
<proteinExistence type="predicted"/>
<dbReference type="Gene3D" id="2.40.50.90">
    <property type="match status" value="1"/>
</dbReference>
<dbReference type="EMBL" id="JACJVJ010000001">
    <property type="protein sequence ID" value="MBC2776447.1"/>
    <property type="molecule type" value="Genomic_DNA"/>
</dbReference>
<reference evidence="3 4" key="1">
    <citation type="submission" date="2020-08" db="EMBL/GenBank/DDBJ databases">
        <title>Draft genome sequence of Parasphingopyxis sp. GrpM-11.</title>
        <authorList>
            <person name="Oh J."/>
            <person name="Roh D.-H."/>
        </authorList>
    </citation>
    <scope>NUCLEOTIDE SEQUENCE [LARGE SCALE GENOMIC DNA]</scope>
    <source>
        <strain evidence="3 4">GrpM-11</strain>
    </source>
</reference>
<sequence length="211" mass="21742">METTVHNSPQPPRFGRKPLSYPQGLLRTNPQGNGVVSTDRCASGRSGTGHRASNSGAASEKKSGSLVGGMALFGIALAAFGIAFSAFGLQGPVTTASANVAARITSFSDCGYDASENCVINGSSFVVHGDRIQLAGIVAPDRFSNCAEEREKGAEAQARLIQLLNAGPVELVGTGTTGGRLVREAYIGRTSIGDTLVDEGLALSAGRRWCA</sequence>
<dbReference type="InterPro" id="IPR035437">
    <property type="entry name" value="SNase_OB-fold_sf"/>
</dbReference>
<feature type="compositionally biased region" description="Polar residues" evidence="1">
    <location>
        <begin position="26"/>
        <end position="36"/>
    </location>
</feature>
<evidence type="ECO:0000256" key="1">
    <source>
        <dbReference type="SAM" id="MobiDB-lite"/>
    </source>
</evidence>
<keyword evidence="2" id="KW-0472">Membrane</keyword>
<evidence type="ECO:0000313" key="3">
    <source>
        <dbReference type="EMBL" id="MBC2776447.1"/>
    </source>
</evidence>
<dbReference type="Proteomes" id="UP000564378">
    <property type="component" value="Unassembled WGS sequence"/>
</dbReference>
<accession>A0A842HVI8</accession>
<protein>
    <submittedName>
        <fullName evidence="3">Thermonuclease family protein</fullName>
    </submittedName>
</protein>
<gene>
    <name evidence="3" type="ORF">H6P80_02315</name>
</gene>
<dbReference type="RefSeq" id="WP_185799730.1">
    <property type="nucleotide sequence ID" value="NZ_JACJVJ010000001.1"/>
</dbReference>
<feature type="region of interest" description="Disordered" evidence="1">
    <location>
        <begin position="1"/>
        <end position="60"/>
    </location>
</feature>
<dbReference type="SUPFAM" id="SSF50199">
    <property type="entry name" value="Staphylococcal nuclease"/>
    <property type="match status" value="1"/>
</dbReference>